<dbReference type="SUPFAM" id="SSF69593">
    <property type="entry name" value="Glycerol-3-phosphate (1)-acyltransferase"/>
    <property type="match status" value="1"/>
</dbReference>
<reference evidence="7" key="1">
    <citation type="submission" date="2025-08" db="UniProtKB">
        <authorList>
            <consortium name="Ensembl"/>
        </authorList>
    </citation>
    <scope>IDENTIFICATION</scope>
</reference>
<evidence type="ECO:0000256" key="4">
    <source>
        <dbReference type="ARBA" id="ARBA00023315"/>
    </source>
</evidence>
<keyword evidence="8" id="KW-1185">Reference proteome</keyword>
<feature type="region of interest" description="Disordered" evidence="5">
    <location>
        <begin position="140"/>
        <end position="163"/>
    </location>
</feature>
<keyword evidence="3" id="KW-0808">Transferase</keyword>
<reference evidence="7" key="2">
    <citation type="submission" date="2025-09" db="UniProtKB">
        <authorList>
            <consortium name="Ensembl"/>
        </authorList>
    </citation>
    <scope>IDENTIFICATION</scope>
</reference>
<keyword evidence="6" id="KW-1133">Transmembrane helix</keyword>
<evidence type="ECO:0000256" key="3">
    <source>
        <dbReference type="ARBA" id="ARBA00022679"/>
    </source>
</evidence>
<sequence>MEVTVGTAALALALLLLPVLYERSGSFRFFCKMGFYNGWILVLALVAIPLCALRGRDVENMKIIRGLMQHVKHLYGIRMAVRGAQHFPPRQPYVVVSNHQSSLDLLGTPAPRRCPTALPHGRPSALPCPPCPLLTHSKHRGTPAPQRCPTATPQPCRVPRAPS</sequence>
<evidence type="ECO:0000256" key="6">
    <source>
        <dbReference type="SAM" id="Phobius"/>
    </source>
</evidence>
<keyword evidence="6" id="KW-0472">Membrane</keyword>
<feature type="transmembrane region" description="Helical" evidence="6">
    <location>
        <begin position="34"/>
        <end position="53"/>
    </location>
</feature>
<keyword evidence="4" id="KW-0012">Acyltransferase</keyword>
<evidence type="ECO:0000256" key="5">
    <source>
        <dbReference type="SAM" id="MobiDB-lite"/>
    </source>
</evidence>
<evidence type="ECO:0000313" key="8">
    <source>
        <dbReference type="Proteomes" id="UP000694552"/>
    </source>
</evidence>
<comment type="pathway">
    <text evidence="1">Phospholipid metabolism; CDP-diacylglycerol biosynthesis; CDP-diacylglycerol from sn-glycerol 3-phosphate: step 2/3.</text>
</comment>
<dbReference type="PANTHER" id="PTHR10434">
    <property type="entry name" value="1-ACYL-SN-GLYCEROL-3-PHOSPHATE ACYLTRANSFERASE"/>
    <property type="match status" value="1"/>
</dbReference>
<dbReference type="EC" id="2.3.1.51" evidence="2"/>
<dbReference type="Ensembl" id="ENSOSUT00000003988.1">
    <property type="protein sequence ID" value="ENSOSUP00000003868.1"/>
    <property type="gene ID" value="ENSOSUG00000002814.1"/>
</dbReference>
<accession>A0A8C8AG20</accession>
<keyword evidence="6" id="KW-0812">Transmembrane</keyword>
<name>A0A8C8AG20_9STRI</name>
<dbReference type="GO" id="GO:0006654">
    <property type="term" value="P:phosphatidic acid biosynthetic process"/>
    <property type="evidence" value="ECO:0007669"/>
    <property type="project" value="TreeGrafter"/>
</dbReference>
<evidence type="ECO:0000256" key="1">
    <source>
        <dbReference type="ARBA" id="ARBA00004728"/>
    </source>
</evidence>
<dbReference type="GO" id="GO:0003841">
    <property type="term" value="F:1-acylglycerol-3-phosphate O-acyltransferase activity"/>
    <property type="evidence" value="ECO:0007669"/>
    <property type="project" value="UniProtKB-EC"/>
</dbReference>
<dbReference type="Proteomes" id="UP000694552">
    <property type="component" value="Unplaced"/>
</dbReference>
<organism evidence="7 8">
    <name type="scientific">Otus sunia</name>
    <name type="common">Oriental scops-owl</name>
    <dbReference type="NCBI Taxonomy" id="257818"/>
    <lineage>
        <taxon>Eukaryota</taxon>
        <taxon>Metazoa</taxon>
        <taxon>Chordata</taxon>
        <taxon>Craniata</taxon>
        <taxon>Vertebrata</taxon>
        <taxon>Euteleostomi</taxon>
        <taxon>Archelosauria</taxon>
        <taxon>Archosauria</taxon>
        <taxon>Dinosauria</taxon>
        <taxon>Saurischia</taxon>
        <taxon>Theropoda</taxon>
        <taxon>Coelurosauria</taxon>
        <taxon>Aves</taxon>
        <taxon>Neognathae</taxon>
        <taxon>Neoaves</taxon>
        <taxon>Telluraves</taxon>
        <taxon>Strigiformes</taxon>
        <taxon>Strigidae</taxon>
        <taxon>Otus</taxon>
    </lineage>
</organism>
<dbReference type="GO" id="GO:0005783">
    <property type="term" value="C:endoplasmic reticulum"/>
    <property type="evidence" value="ECO:0007669"/>
    <property type="project" value="TreeGrafter"/>
</dbReference>
<evidence type="ECO:0000313" key="7">
    <source>
        <dbReference type="Ensembl" id="ENSOSUP00000003868.1"/>
    </source>
</evidence>
<dbReference type="PANTHER" id="PTHR10434:SF65">
    <property type="entry name" value="1-ACYL-SN-GLYCEROL-3-PHOSPHATE ACYLTRANSFERASE ALPHA"/>
    <property type="match status" value="1"/>
</dbReference>
<evidence type="ECO:0000256" key="2">
    <source>
        <dbReference type="ARBA" id="ARBA00013211"/>
    </source>
</evidence>
<dbReference type="AlphaFoldDB" id="A0A8C8AG20"/>
<protein>
    <recommendedName>
        <fullName evidence="2">1-acylglycerol-3-phosphate O-acyltransferase</fullName>
        <ecNumber evidence="2">2.3.1.51</ecNumber>
    </recommendedName>
</protein>
<proteinExistence type="predicted"/>